<feature type="non-terminal residue" evidence="1">
    <location>
        <position position="1"/>
    </location>
</feature>
<dbReference type="Proteomes" id="UP000005466">
    <property type="component" value="Unassembled WGS sequence"/>
</dbReference>
<evidence type="ECO:0000313" key="2">
    <source>
        <dbReference type="Proteomes" id="UP000005466"/>
    </source>
</evidence>
<dbReference type="PATRIC" id="fig|875330.6.peg.4897"/>
<sequence>DDYRAGALRRHAVMDALRPVLSAWHGRKGGTVVKGCVMTNIVLSQVPIDLRLMKANLPCLPTLQPRLRLHETS</sequence>
<evidence type="ECO:0000313" key="1">
    <source>
        <dbReference type="EMBL" id="EGH17164.1"/>
    </source>
</evidence>
<gene>
    <name evidence="1" type="ORF">Pgy4_29655</name>
</gene>
<proteinExistence type="predicted"/>
<organism evidence="1 2">
    <name type="scientific">Pseudomonas savastanoi pv. glycinea str. race 4</name>
    <dbReference type="NCBI Taxonomy" id="875330"/>
    <lineage>
        <taxon>Bacteria</taxon>
        <taxon>Pseudomonadati</taxon>
        <taxon>Pseudomonadota</taxon>
        <taxon>Gammaproteobacteria</taxon>
        <taxon>Pseudomonadales</taxon>
        <taxon>Pseudomonadaceae</taxon>
        <taxon>Pseudomonas</taxon>
    </lineage>
</organism>
<reference evidence="1 2" key="1">
    <citation type="journal article" date="2011" name="PLoS Pathog.">
        <title>Dynamic evolution of pathogenicity revealed by sequencing and comparative genomics of 19 Pseudomonas syringae isolates.</title>
        <authorList>
            <person name="Baltrus D.A."/>
            <person name="Nishimura M.T."/>
            <person name="Romanchuk A."/>
            <person name="Chang J.H."/>
            <person name="Mukhtar M.S."/>
            <person name="Cherkis K."/>
            <person name="Roach J."/>
            <person name="Grant S.R."/>
            <person name="Jones C.D."/>
            <person name="Dangl J.L."/>
        </authorList>
    </citation>
    <scope>NUCLEOTIDE SEQUENCE [LARGE SCALE GENOMIC DNA]</scope>
    <source>
        <strain evidence="2">race 4</strain>
    </source>
</reference>
<protein>
    <submittedName>
        <fullName evidence="1">Uncharacterized protein</fullName>
    </submittedName>
</protein>
<comment type="caution">
    <text evidence="1">The sequence shown here is derived from an EMBL/GenBank/DDBJ whole genome shotgun (WGS) entry which is preliminary data.</text>
</comment>
<dbReference type="EMBL" id="ADWY01001556">
    <property type="protein sequence ID" value="EGH17164.1"/>
    <property type="molecule type" value="Genomic_DNA"/>
</dbReference>
<accession>F3CD22</accession>
<name>F3CD22_PSESG</name>
<dbReference type="AlphaFoldDB" id="F3CD22"/>
<dbReference type="HOGENOM" id="CLU_2693753_0_0_6"/>